<dbReference type="PATRIC" id="fig|1226633.4.peg.448"/>
<dbReference type="AlphaFoldDB" id="A0A0B4EYB7"/>
<dbReference type="Proteomes" id="UP000031184">
    <property type="component" value="Unassembled WGS sequence"/>
</dbReference>
<dbReference type="EMBL" id="AUZI01000010">
    <property type="protein sequence ID" value="KID49969.1"/>
    <property type="molecule type" value="Genomic_DNA"/>
</dbReference>
<protein>
    <submittedName>
        <fullName evidence="1">Uncharacterized protein</fullName>
    </submittedName>
</protein>
<proteinExistence type="predicted"/>
<reference evidence="1 2" key="1">
    <citation type="submission" date="2013-08" db="EMBL/GenBank/DDBJ databases">
        <title>An opportunistic ruminal bacterium that causes liver abscesses in cattle.</title>
        <authorList>
            <person name="Benahmed F.H."/>
            <person name="Rasmussen M."/>
            <person name="Harbottle H."/>
            <person name="Soppet D."/>
            <person name="Nagaraja T.G."/>
            <person name="Davidson M."/>
        </authorList>
    </citation>
    <scope>NUCLEOTIDE SEQUENCE [LARGE SCALE GENOMIC DNA]</scope>
    <source>
        <strain evidence="1 2">B35</strain>
    </source>
</reference>
<comment type="caution">
    <text evidence="1">The sequence shown here is derived from an EMBL/GenBank/DDBJ whole genome shotgun (WGS) entry which is preliminary data.</text>
</comment>
<evidence type="ECO:0000313" key="1">
    <source>
        <dbReference type="EMBL" id="KID49969.1"/>
    </source>
</evidence>
<sequence length="34" mass="4260">MIYKRNVFFSLFFFSKIKIDIKKKTNYTIIERKV</sequence>
<accession>A0A0B4EYB7</accession>
<evidence type="ECO:0000313" key="2">
    <source>
        <dbReference type="Proteomes" id="UP000031184"/>
    </source>
</evidence>
<organism evidence="1 2">
    <name type="scientific">Fusobacterium necrophorum subsp. funduliforme B35</name>
    <dbReference type="NCBI Taxonomy" id="1226633"/>
    <lineage>
        <taxon>Bacteria</taxon>
        <taxon>Fusobacteriati</taxon>
        <taxon>Fusobacteriota</taxon>
        <taxon>Fusobacteriia</taxon>
        <taxon>Fusobacteriales</taxon>
        <taxon>Fusobacteriaceae</taxon>
        <taxon>Fusobacterium</taxon>
    </lineage>
</organism>
<gene>
    <name evidence="1" type="ORF">C095_02255</name>
</gene>
<name>A0A0B4EYB7_9FUSO</name>